<evidence type="ECO:0000313" key="1">
    <source>
        <dbReference type="EMBL" id="KAL0483052.1"/>
    </source>
</evidence>
<dbReference type="Proteomes" id="UP001431209">
    <property type="component" value="Unassembled WGS sequence"/>
</dbReference>
<keyword evidence="2" id="KW-1185">Reference proteome</keyword>
<proteinExistence type="predicted"/>
<sequence>MIRSELSKYYKIRATTKKEEKADVIFPKTKLAFMITNIKDVPKSEHDGSIKDMAEFSASFQRSFVMVISSGQDHLLQNISQFQINLQQFNNYPEVLLCVDAVSCVSCMVELSKVDERSHITEAKEQEQLALLSSVDYIGTSVLKTIPGLSDHHADVLLQGMGSISNIIVTNCANKIRDKTSLDLKTATSVKNFFHQ</sequence>
<dbReference type="EMBL" id="JAOPGA020000925">
    <property type="protein sequence ID" value="KAL0483052.1"/>
    <property type="molecule type" value="Genomic_DNA"/>
</dbReference>
<name>A0AAW2Z357_9EUKA</name>
<accession>A0AAW2Z357</accession>
<evidence type="ECO:0000313" key="2">
    <source>
        <dbReference type="Proteomes" id="UP001431209"/>
    </source>
</evidence>
<organism evidence="1 2">
    <name type="scientific">Acrasis kona</name>
    <dbReference type="NCBI Taxonomy" id="1008807"/>
    <lineage>
        <taxon>Eukaryota</taxon>
        <taxon>Discoba</taxon>
        <taxon>Heterolobosea</taxon>
        <taxon>Tetramitia</taxon>
        <taxon>Eutetramitia</taxon>
        <taxon>Acrasidae</taxon>
        <taxon>Acrasis</taxon>
    </lineage>
</organism>
<protein>
    <submittedName>
        <fullName evidence="1">Na(+)-translocating NADH-quinone reductase subunit E</fullName>
    </submittedName>
</protein>
<comment type="caution">
    <text evidence="1">The sequence shown here is derived from an EMBL/GenBank/DDBJ whole genome shotgun (WGS) entry which is preliminary data.</text>
</comment>
<dbReference type="AlphaFoldDB" id="A0AAW2Z357"/>
<reference evidence="1 2" key="1">
    <citation type="submission" date="2024-03" db="EMBL/GenBank/DDBJ databases">
        <title>The Acrasis kona genome and developmental transcriptomes reveal deep origins of eukaryotic multicellular pathways.</title>
        <authorList>
            <person name="Sheikh S."/>
            <person name="Fu C.-J."/>
            <person name="Brown M.W."/>
            <person name="Baldauf S.L."/>
        </authorList>
    </citation>
    <scope>NUCLEOTIDE SEQUENCE [LARGE SCALE GENOMIC DNA]</scope>
    <source>
        <strain evidence="1 2">ATCC MYA-3509</strain>
    </source>
</reference>
<gene>
    <name evidence="1" type="ORF">AKO1_014954</name>
</gene>